<evidence type="ECO:0000256" key="3">
    <source>
        <dbReference type="ARBA" id="ARBA00013085"/>
    </source>
</evidence>
<evidence type="ECO:0000256" key="4">
    <source>
        <dbReference type="ARBA" id="ARBA00022605"/>
    </source>
</evidence>
<sequence length="268" mass="31261">MNFYDQHCHTHLSFDSEESIDNYLALGLEKLTFTEHLDLDNPVNGGHDDIPDFDQAVIWQQEMKEKNDVDLLLGMEVGYVPGQEDRLNEILSSYDFDIKLLSCHHNRIYDYMDTKETNAKVESSEQMMDQYVDQLLEAVTHMTDVQIMTHFDYGFRVHDASLETIQERYTEKITEIFQQIIKHEIAFELNSKSIVKYKNLDLYKWAIPLYLSLGGKLFTLGSDAHLASDYMLAFNDLRKLLQQYGVDEVALYEKEQAKMVKLSELSFV</sequence>
<dbReference type="GO" id="GO:0004401">
    <property type="term" value="F:histidinol-phosphatase activity"/>
    <property type="evidence" value="ECO:0007669"/>
    <property type="project" value="UniProtKB-UniRule"/>
</dbReference>
<organism evidence="10 11">
    <name type="scientific">Ruoffia tabacinasalis</name>
    <dbReference type="NCBI Taxonomy" id="87458"/>
    <lineage>
        <taxon>Bacteria</taxon>
        <taxon>Bacillati</taxon>
        <taxon>Bacillota</taxon>
        <taxon>Bacilli</taxon>
        <taxon>Lactobacillales</taxon>
        <taxon>Aerococcaceae</taxon>
        <taxon>Ruoffia</taxon>
    </lineage>
</organism>
<dbReference type="Proteomes" id="UP000306420">
    <property type="component" value="Unassembled WGS sequence"/>
</dbReference>
<dbReference type="InterPro" id="IPR004013">
    <property type="entry name" value="PHP_dom"/>
</dbReference>
<accession>A0A5R9DX89</accession>
<proteinExistence type="inferred from homology"/>
<evidence type="ECO:0000256" key="6">
    <source>
        <dbReference type="ARBA" id="ARBA00023102"/>
    </source>
</evidence>
<dbReference type="UniPathway" id="UPA00031">
    <property type="reaction ID" value="UER00013"/>
</dbReference>
<dbReference type="Gene3D" id="3.20.20.140">
    <property type="entry name" value="Metal-dependent hydrolases"/>
    <property type="match status" value="1"/>
</dbReference>
<comment type="similarity">
    <text evidence="2 8">Belongs to the PHP hydrolase family. HisK subfamily.</text>
</comment>
<name>A0A5R9DX89_9LACT</name>
<keyword evidence="5 8" id="KW-0378">Hydrolase</keyword>
<dbReference type="PANTHER" id="PTHR21039">
    <property type="entry name" value="HISTIDINOL PHOSPHATASE-RELATED"/>
    <property type="match status" value="1"/>
</dbReference>
<feature type="domain" description="PHP" evidence="9">
    <location>
        <begin position="5"/>
        <end position="191"/>
    </location>
</feature>
<comment type="pathway">
    <text evidence="1 8">Amino-acid biosynthesis; L-histidine biosynthesis; L-histidine from 5-phospho-alpha-D-ribose 1-diphosphate: step 8/9.</text>
</comment>
<protein>
    <recommendedName>
        <fullName evidence="3 8">Histidinol-phosphatase</fullName>
        <shortName evidence="8">HolPase</shortName>
        <ecNumber evidence="3 8">3.1.3.15</ecNumber>
    </recommendedName>
</protein>
<keyword evidence="4 8" id="KW-0028">Amino-acid biosynthesis</keyword>
<comment type="caution">
    <text evidence="10">The sequence shown here is derived from an EMBL/GenBank/DDBJ whole genome shotgun (WGS) entry which is preliminary data.</text>
</comment>
<comment type="catalytic activity">
    <reaction evidence="7 8">
        <text>L-histidinol phosphate + H2O = L-histidinol + phosphate</text>
        <dbReference type="Rhea" id="RHEA:14465"/>
        <dbReference type="ChEBI" id="CHEBI:15377"/>
        <dbReference type="ChEBI" id="CHEBI:43474"/>
        <dbReference type="ChEBI" id="CHEBI:57699"/>
        <dbReference type="ChEBI" id="CHEBI:57980"/>
        <dbReference type="EC" id="3.1.3.15"/>
    </reaction>
</comment>
<dbReference type="EC" id="3.1.3.15" evidence="3 8"/>
<evidence type="ECO:0000256" key="8">
    <source>
        <dbReference type="RuleBase" id="RU366003"/>
    </source>
</evidence>
<dbReference type="OrthoDB" id="9775255at2"/>
<dbReference type="RefSeq" id="WP_138404161.1">
    <property type="nucleotide sequence ID" value="NZ_VBSP01000010.1"/>
</dbReference>
<evidence type="ECO:0000256" key="7">
    <source>
        <dbReference type="ARBA" id="ARBA00049158"/>
    </source>
</evidence>
<keyword evidence="6 8" id="KW-0368">Histidine biosynthesis</keyword>
<dbReference type="EMBL" id="VBSP01000010">
    <property type="protein sequence ID" value="TLQ41781.1"/>
    <property type="molecule type" value="Genomic_DNA"/>
</dbReference>
<dbReference type="PANTHER" id="PTHR21039:SF0">
    <property type="entry name" value="HISTIDINOL-PHOSPHATASE"/>
    <property type="match status" value="1"/>
</dbReference>
<dbReference type="GO" id="GO:0000105">
    <property type="term" value="P:L-histidine biosynthetic process"/>
    <property type="evidence" value="ECO:0007669"/>
    <property type="project" value="UniProtKB-UniRule"/>
</dbReference>
<dbReference type="SUPFAM" id="SSF89550">
    <property type="entry name" value="PHP domain-like"/>
    <property type="match status" value="1"/>
</dbReference>
<evidence type="ECO:0000259" key="9">
    <source>
        <dbReference type="Pfam" id="PF02811"/>
    </source>
</evidence>
<evidence type="ECO:0000313" key="10">
    <source>
        <dbReference type="EMBL" id="TLQ41781.1"/>
    </source>
</evidence>
<dbReference type="InterPro" id="IPR016195">
    <property type="entry name" value="Pol/histidinol_Pase-like"/>
</dbReference>
<dbReference type="InterPro" id="IPR010140">
    <property type="entry name" value="Histidinol_P_phosphatase_HisJ"/>
</dbReference>
<evidence type="ECO:0000256" key="5">
    <source>
        <dbReference type="ARBA" id="ARBA00022801"/>
    </source>
</evidence>
<dbReference type="Pfam" id="PF02811">
    <property type="entry name" value="PHP"/>
    <property type="match status" value="1"/>
</dbReference>
<reference evidence="10 11" key="1">
    <citation type="submission" date="2019-05" db="EMBL/GenBank/DDBJ databases">
        <title>The metagenome of a microbial culture collection derived from dairy environment covers the genomic content of the human microbiome.</title>
        <authorList>
            <person name="Roder T."/>
            <person name="Wuthrich D."/>
            <person name="Sattari Z."/>
            <person name="Von Ah U."/>
            <person name="Bar C."/>
            <person name="Ronchi F."/>
            <person name="Macpherson A.J."/>
            <person name="Ganal-Vonarburg S.C."/>
            <person name="Bruggmann R."/>
            <person name="Vergeres G."/>
        </authorList>
    </citation>
    <scope>NUCLEOTIDE SEQUENCE [LARGE SCALE GENOMIC DNA]</scope>
    <source>
        <strain evidence="10 11">FAM 24227</strain>
    </source>
</reference>
<dbReference type="GO" id="GO:0005737">
    <property type="term" value="C:cytoplasm"/>
    <property type="evidence" value="ECO:0007669"/>
    <property type="project" value="TreeGrafter"/>
</dbReference>
<evidence type="ECO:0000256" key="1">
    <source>
        <dbReference type="ARBA" id="ARBA00004970"/>
    </source>
</evidence>
<evidence type="ECO:0000256" key="2">
    <source>
        <dbReference type="ARBA" id="ARBA00009152"/>
    </source>
</evidence>
<gene>
    <name evidence="10" type="ORF">FEZ33_04250</name>
</gene>
<evidence type="ECO:0000313" key="11">
    <source>
        <dbReference type="Proteomes" id="UP000306420"/>
    </source>
</evidence>
<dbReference type="AlphaFoldDB" id="A0A5R9DX89"/>